<proteinExistence type="predicted"/>
<accession>A0A9X1TZ22</accession>
<dbReference type="RefSeq" id="WP_237601391.1">
    <property type="nucleotide sequence ID" value="NZ_JAIRBA010000001.1"/>
</dbReference>
<dbReference type="Pfam" id="PF09912">
    <property type="entry name" value="DUF2141"/>
    <property type="match status" value="1"/>
</dbReference>
<dbReference type="EMBL" id="JAIRBA010000001">
    <property type="protein sequence ID" value="MCG2417574.1"/>
    <property type="molecule type" value="Genomic_DNA"/>
</dbReference>
<name>A0A9X1TZ22_9FLAO</name>
<keyword evidence="2" id="KW-1185">Reference proteome</keyword>
<protein>
    <submittedName>
        <fullName evidence="1">DUF2141 domain-containing protein</fullName>
    </submittedName>
</protein>
<gene>
    <name evidence="1" type="ORF">K8089_00970</name>
</gene>
<dbReference type="AlphaFoldDB" id="A0A9X1TZ22"/>
<evidence type="ECO:0000313" key="2">
    <source>
        <dbReference type="Proteomes" id="UP001139461"/>
    </source>
</evidence>
<dbReference type="InterPro" id="IPR018673">
    <property type="entry name" value="DUF2141"/>
</dbReference>
<reference evidence="1" key="1">
    <citation type="submission" date="2021-09" db="EMBL/GenBank/DDBJ databases">
        <title>Genome of Aequorivita sp. strain F47161.</title>
        <authorList>
            <person name="Wang Y."/>
        </authorList>
    </citation>
    <scope>NUCLEOTIDE SEQUENCE</scope>
    <source>
        <strain evidence="1">F47161</strain>
    </source>
</reference>
<comment type="caution">
    <text evidence="1">The sequence shown here is derived from an EMBL/GenBank/DDBJ whole genome shotgun (WGS) entry which is preliminary data.</text>
</comment>
<dbReference type="Proteomes" id="UP001139461">
    <property type="component" value="Unassembled WGS sequence"/>
</dbReference>
<organism evidence="1 2">
    <name type="scientific">Aequorivita vitellina</name>
    <dbReference type="NCBI Taxonomy" id="2874475"/>
    <lineage>
        <taxon>Bacteria</taxon>
        <taxon>Pseudomonadati</taxon>
        <taxon>Bacteroidota</taxon>
        <taxon>Flavobacteriia</taxon>
        <taxon>Flavobacteriales</taxon>
        <taxon>Flavobacteriaceae</taxon>
        <taxon>Aequorivita</taxon>
    </lineage>
</organism>
<sequence length="138" mass="15730">MNHLVLFFYLLLLNPTPETHTLTINITDIENVEGTLEVAIFNTNERFLEEGQALKTISVKVKAKSQTVVFTDLPKGNYAVSMYHDENSDGKCNRNFMGIPKEPYGFSNNFRPKFSAPTFQDCQFYLAENHTMKISLKG</sequence>
<evidence type="ECO:0000313" key="1">
    <source>
        <dbReference type="EMBL" id="MCG2417574.1"/>
    </source>
</evidence>